<dbReference type="Gene3D" id="3.30.559.10">
    <property type="entry name" value="Chloramphenicol acetyltransferase-like domain"/>
    <property type="match status" value="2"/>
</dbReference>
<accession>A0AAV8ZXA2</accession>
<dbReference type="InterPro" id="IPR051504">
    <property type="entry name" value="Plant_metabolite_acyltrans"/>
</dbReference>
<dbReference type="EMBL" id="JAUJYN010000107">
    <property type="protein sequence ID" value="KAK1256583.1"/>
    <property type="molecule type" value="Genomic_DNA"/>
</dbReference>
<comment type="caution">
    <text evidence="3">The sequence shown here is derived from an EMBL/GenBank/DDBJ whole genome shotgun (WGS) entry which is preliminary data.</text>
</comment>
<evidence type="ECO:0000313" key="3">
    <source>
        <dbReference type="EMBL" id="KAK1256583.1"/>
    </source>
</evidence>
<dbReference type="InterPro" id="IPR023213">
    <property type="entry name" value="CAT-like_dom_sf"/>
</dbReference>
<evidence type="ECO:0000313" key="4">
    <source>
        <dbReference type="Proteomes" id="UP001179952"/>
    </source>
</evidence>
<dbReference type="Proteomes" id="UP001179952">
    <property type="component" value="Unassembled WGS sequence"/>
</dbReference>
<dbReference type="Pfam" id="PF02458">
    <property type="entry name" value="Transferase"/>
    <property type="match status" value="1"/>
</dbReference>
<proteinExistence type="predicted"/>
<gene>
    <name evidence="3" type="ORF">QJS04_geneDACA024548</name>
</gene>
<sequence>MADSIRVSNTSRVLPVPTDDEHPTTLLSLSFLDTFWVCIGPVQRLLFYRSEAPLASVVQSLKSSLSVTLGTFYPLSGKLALSADSGELFIDCGAGGEDDGVEFTEAETDEEDLERLVTDHVHHWETYKRLVPDMRIDCLPAPLMAVKVTGFRGGFTVGVSVHHVAVDGNSLSPFVKAWAETCRSRGGAVVLREAVTFDRAVVGHPRNSDICRNYLDLFSPSRPTVSATSGPFDPSKVARRTFIITTKMIQSLKRIATEMDRDGDSSQTKKKPPSTFVAVAAHAWTCITRARATEDGQSTLFFMADCRSRVDPPIPQSFFGNCVKACNMKSSVADLLAGEGHGFRFACDAIERTIKEETSEPFRGCEEWVQRLMAILPDHGGFVHFAGSHRFGLYKADFGWGRPSRVEFVSMSNDGAVVMNDARDDGGGVQLSLALPPHHMEVFVTLFLDGMDGLGSDGFKLR</sequence>
<dbReference type="AlphaFoldDB" id="A0AAV8ZXA2"/>
<organism evidence="3 4">
    <name type="scientific">Acorus gramineus</name>
    <name type="common">Dwarf sweet flag</name>
    <dbReference type="NCBI Taxonomy" id="55184"/>
    <lineage>
        <taxon>Eukaryota</taxon>
        <taxon>Viridiplantae</taxon>
        <taxon>Streptophyta</taxon>
        <taxon>Embryophyta</taxon>
        <taxon>Tracheophyta</taxon>
        <taxon>Spermatophyta</taxon>
        <taxon>Magnoliopsida</taxon>
        <taxon>Liliopsida</taxon>
        <taxon>Acoraceae</taxon>
        <taxon>Acorus</taxon>
    </lineage>
</organism>
<name>A0AAV8ZXA2_ACOGR</name>
<reference evidence="3" key="2">
    <citation type="submission" date="2023-06" db="EMBL/GenBank/DDBJ databases">
        <authorList>
            <person name="Ma L."/>
            <person name="Liu K.-W."/>
            <person name="Li Z."/>
            <person name="Hsiao Y.-Y."/>
            <person name="Qi Y."/>
            <person name="Fu T."/>
            <person name="Tang G."/>
            <person name="Zhang D."/>
            <person name="Sun W.-H."/>
            <person name="Liu D.-K."/>
            <person name="Li Y."/>
            <person name="Chen G.-Z."/>
            <person name="Liu X.-D."/>
            <person name="Liao X.-Y."/>
            <person name="Jiang Y.-T."/>
            <person name="Yu X."/>
            <person name="Hao Y."/>
            <person name="Huang J."/>
            <person name="Zhao X.-W."/>
            <person name="Ke S."/>
            <person name="Chen Y.-Y."/>
            <person name="Wu W.-L."/>
            <person name="Hsu J.-L."/>
            <person name="Lin Y.-F."/>
            <person name="Huang M.-D."/>
            <person name="Li C.-Y."/>
            <person name="Huang L."/>
            <person name="Wang Z.-W."/>
            <person name="Zhao X."/>
            <person name="Zhong W.-Y."/>
            <person name="Peng D.-H."/>
            <person name="Ahmad S."/>
            <person name="Lan S."/>
            <person name="Zhang J.-S."/>
            <person name="Tsai W.-C."/>
            <person name="Van De Peer Y."/>
            <person name="Liu Z.-J."/>
        </authorList>
    </citation>
    <scope>NUCLEOTIDE SEQUENCE</scope>
    <source>
        <strain evidence="3">SCP</strain>
        <tissue evidence="3">Leaves</tissue>
    </source>
</reference>
<keyword evidence="1" id="KW-0808">Transferase</keyword>
<keyword evidence="2" id="KW-0012">Acyltransferase</keyword>
<evidence type="ECO:0000256" key="2">
    <source>
        <dbReference type="ARBA" id="ARBA00023315"/>
    </source>
</evidence>
<dbReference type="GO" id="GO:0016747">
    <property type="term" value="F:acyltransferase activity, transferring groups other than amino-acyl groups"/>
    <property type="evidence" value="ECO:0007669"/>
    <property type="project" value="UniProtKB-ARBA"/>
</dbReference>
<protein>
    <submittedName>
        <fullName evidence="3">Phenolic glucoside malonyltransferase 1</fullName>
    </submittedName>
</protein>
<dbReference type="PANTHER" id="PTHR31625">
    <property type="match status" value="1"/>
</dbReference>
<keyword evidence="4" id="KW-1185">Reference proteome</keyword>
<reference evidence="3" key="1">
    <citation type="journal article" date="2023" name="Nat. Commun.">
        <title>Diploid and tetraploid genomes of Acorus and the evolution of monocots.</title>
        <authorList>
            <person name="Ma L."/>
            <person name="Liu K.W."/>
            <person name="Li Z."/>
            <person name="Hsiao Y.Y."/>
            <person name="Qi Y."/>
            <person name="Fu T."/>
            <person name="Tang G.D."/>
            <person name="Zhang D."/>
            <person name="Sun W.H."/>
            <person name="Liu D.K."/>
            <person name="Li Y."/>
            <person name="Chen G.Z."/>
            <person name="Liu X.D."/>
            <person name="Liao X.Y."/>
            <person name="Jiang Y.T."/>
            <person name="Yu X."/>
            <person name="Hao Y."/>
            <person name="Huang J."/>
            <person name="Zhao X.W."/>
            <person name="Ke S."/>
            <person name="Chen Y.Y."/>
            <person name="Wu W.L."/>
            <person name="Hsu J.L."/>
            <person name="Lin Y.F."/>
            <person name="Huang M.D."/>
            <person name="Li C.Y."/>
            <person name="Huang L."/>
            <person name="Wang Z.W."/>
            <person name="Zhao X."/>
            <person name="Zhong W.Y."/>
            <person name="Peng D.H."/>
            <person name="Ahmad S."/>
            <person name="Lan S."/>
            <person name="Zhang J.S."/>
            <person name="Tsai W.C."/>
            <person name="Van de Peer Y."/>
            <person name="Liu Z.J."/>
        </authorList>
    </citation>
    <scope>NUCLEOTIDE SEQUENCE</scope>
    <source>
        <strain evidence="3">SCP</strain>
    </source>
</reference>
<evidence type="ECO:0000256" key="1">
    <source>
        <dbReference type="ARBA" id="ARBA00022679"/>
    </source>
</evidence>